<evidence type="ECO:0000256" key="3">
    <source>
        <dbReference type="SAM" id="SignalP"/>
    </source>
</evidence>
<dbReference type="PANTHER" id="PTHR24104:SF25">
    <property type="entry name" value="PROTEIN LIN-41"/>
    <property type="match status" value="1"/>
</dbReference>
<dbReference type="Gene3D" id="2.120.10.30">
    <property type="entry name" value="TolB, C-terminal domain"/>
    <property type="match status" value="2"/>
</dbReference>
<proteinExistence type="predicted"/>
<accession>A0ABS1JIZ6</accession>
<feature type="signal peptide" evidence="3">
    <location>
        <begin position="1"/>
        <end position="19"/>
    </location>
</feature>
<dbReference type="Pfam" id="PF01436">
    <property type="entry name" value="NHL"/>
    <property type="match status" value="1"/>
</dbReference>
<gene>
    <name evidence="4" type="ORF">JI746_03515</name>
</gene>
<feature type="chain" id="PRO_5045322728" description="NHL repeat containing protein" evidence="3">
    <location>
        <begin position="20"/>
        <end position="336"/>
    </location>
</feature>
<dbReference type="InterPro" id="IPR001258">
    <property type="entry name" value="NHL_repeat"/>
</dbReference>
<name>A0ABS1JIZ6_9BURK</name>
<dbReference type="RefSeq" id="WP_201687410.1">
    <property type="nucleotide sequence ID" value="NZ_JAEQND010000002.1"/>
</dbReference>
<dbReference type="EMBL" id="JAEQND010000002">
    <property type="protein sequence ID" value="MBL0424166.1"/>
    <property type="molecule type" value="Genomic_DNA"/>
</dbReference>
<dbReference type="InterPro" id="IPR006311">
    <property type="entry name" value="TAT_signal"/>
</dbReference>
<dbReference type="InterPro" id="IPR050952">
    <property type="entry name" value="TRIM-NHL_E3_ligases"/>
</dbReference>
<feature type="repeat" description="NHL" evidence="2">
    <location>
        <begin position="249"/>
        <end position="280"/>
    </location>
</feature>
<evidence type="ECO:0008006" key="6">
    <source>
        <dbReference type="Google" id="ProtNLM"/>
    </source>
</evidence>
<evidence type="ECO:0000313" key="4">
    <source>
        <dbReference type="EMBL" id="MBL0424166.1"/>
    </source>
</evidence>
<organism evidence="4 5">
    <name type="scientific">Ramlibacter alkalitolerans</name>
    <dbReference type="NCBI Taxonomy" id="2039631"/>
    <lineage>
        <taxon>Bacteria</taxon>
        <taxon>Pseudomonadati</taxon>
        <taxon>Pseudomonadota</taxon>
        <taxon>Betaproteobacteria</taxon>
        <taxon>Burkholderiales</taxon>
        <taxon>Comamonadaceae</taxon>
        <taxon>Ramlibacter</taxon>
    </lineage>
</organism>
<evidence type="ECO:0000256" key="1">
    <source>
        <dbReference type="ARBA" id="ARBA00022737"/>
    </source>
</evidence>
<evidence type="ECO:0000256" key="2">
    <source>
        <dbReference type="PROSITE-ProRule" id="PRU00504"/>
    </source>
</evidence>
<comment type="caution">
    <text evidence="4">The sequence shown here is derived from an EMBL/GenBank/DDBJ whole genome shotgun (WGS) entry which is preliminary data.</text>
</comment>
<dbReference type="PROSITE" id="PS51125">
    <property type="entry name" value="NHL"/>
    <property type="match status" value="1"/>
</dbReference>
<dbReference type="Proteomes" id="UP000622707">
    <property type="component" value="Unassembled WGS sequence"/>
</dbReference>
<dbReference type="PANTHER" id="PTHR24104">
    <property type="entry name" value="E3 UBIQUITIN-PROTEIN LIGASE NHLRC1-RELATED"/>
    <property type="match status" value="1"/>
</dbReference>
<sequence length="336" mass="35553">MVNFSSRRRALLVAGTATAAGLAGCAADDGARAVRTPPEPTSRLLTPWLSINGGWRVEAQVPIQGARPTTGGRIMFVQPTGVAARGDVLLVADSGARTIWRADRPRDSVAPLTAFTGGVADHGTSMQLGADFMAWVALPAQHAVVQYDLRGRQVRRWSDEFEAPRPVAVAVPEDRSEILVGDSATSRIVVFDPLGRVQRILGGRRPAALQSVAAMALGPRGLYVLDRLGQQVVVLDRAGVAVEVIGEQHLVQPRALAVDASGRVFVSDDADQRIKVFRGEQLLASVGGAGNGPNRFGRIESLAVDGNLLYVADSTNARVQVLMVAPASLEAPEAPR</sequence>
<protein>
    <recommendedName>
        <fullName evidence="6">NHL repeat containing protein</fullName>
    </recommendedName>
</protein>
<keyword evidence="3" id="KW-0732">Signal</keyword>
<dbReference type="InterPro" id="IPR011042">
    <property type="entry name" value="6-blade_b-propeller_TolB-like"/>
</dbReference>
<dbReference type="PROSITE" id="PS51257">
    <property type="entry name" value="PROKAR_LIPOPROTEIN"/>
    <property type="match status" value="1"/>
</dbReference>
<dbReference type="PROSITE" id="PS51318">
    <property type="entry name" value="TAT"/>
    <property type="match status" value="1"/>
</dbReference>
<evidence type="ECO:0000313" key="5">
    <source>
        <dbReference type="Proteomes" id="UP000622707"/>
    </source>
</evidence>
<reference evidence="4 5" key="1">
    <citation type="journal article" date="2017" name="Int. J. Syst. Evol. Microbiol.">
        <title>Ramlibacter alkalitolerans sp. nov., alkali-tolerant bacterium isolated from soil of ginseng.</title>
        <authorList>
            <person name="Lee D.H."/>
            <person name="Cha C.J."/>
        </authorList>
    </citation>
    <scope>NUCLEOTIDE SEQUENCE [LARGE SCALE GENOMIC DNA]</scope>
    <source>
        <strain evidence="4 5">KACC 19305</strain>
    </source>
</reference>
<keyword evidence="5" id="KW-1185">Reference proteome</keyword>
<dbReference type="SUPFAM" id="SSF101898">
    <property type="entry name" value="NHL repeat"/>
    <property type="match status" value="1"/>
</dbReference>
<keyword evidence="1" id="KW-0677">Repeat</keyword>